<reference evidence="12 13" key="1">
    <citation type="submission" date="2018-06" db="EMBL/GenBank/DDBJ databases">
        <title>Extensive metabolic versatility and redundancy in microbially diverse, dynamic hydrothermal sediments.</title>
        <authorList>
            <person name="Dombrowski N."/>
            <person name="Teske A."/>
            <person name="Baker B.J."/>
        </authorList>
    </citation>
    <scope>NUCLEOTIDE SEQUENCE [LARGE SCALE GENOMIC DNA]</scope>
    <source>
        <strain evidence="12">B35_G9</strain>
    </source>
</reference>
<dbReference type="InterPro" id="IPR004424">
    <property type="entry name" value="IspE"/>
</dbReference>
<dbReference type="GO" id="GO:0050515">
    <property type="term" value="F:4-(cytidine 5'-diphospho)-2-C-methyl-D-erythritol kinase activity"/>
    <property type="evidence" value="ECO:0007669"/>
    <property type="project" value="UniProtKB-UniRule"/>
</dbReference>
<sequence length="288" mass="32083">MESFNIKSKSKLNLFLEVGALRNDGYHEIHTIMVKTDLGDYINITLEKSRRLGINLSCSDKNIPNDENNTIFKVIRELNGIKPIPYEIDIHLNKIVPSKAGLGGASGDAAAVALLLNKYLNGYYEMNELVEAGKNVGADIPFFFFPGIAEVTGIGDKLVRQFDNFDINFVIAKFKYIDIDTAYAYRSIKNDLTKSKENIILIRNSIFNKDIRLMASALSNDFENLVFEQYKDLLSLKNKMMEVGALGACLTGSGSAIFGIVENKEQALMIKERIASPDLEVFACKSTV</sequence>
<dbReference type="GO" id="GO:0016114">
    <property type="term" value="P:terpenoid biosynthetic process"/>
    <property type="evidence" value="ECO:0007669"/>
    <property type="project" value="UniProtKB-UniRule"/>
</dbReference>
<name>A0A660S986_UNCT6</name>
<evidence type="ECO:0000313" key="13">
    <source>
        <dbReference type="Proteomes" id="UP000282321"/>
    </source>
</evidence>
<keyword evidence="7 9" id="KW-0067">ATP-binding</keyword>
<evidence type="ECO:0000256" key="5">
    <source>
        <dbReference type="ARBA" id="ARBA00022741"/>
    </source>
</evidence>
<evidence type="ECO:0000313" key="12">
    <source>
        <dbReference type="EMBL" id="RKX67148.1"/>
    </source>
</evidence>
<dbReference type="AlphaFoldDB" id="A0A660S986"/>
<dbReference type="SUPFAM" id="SSF54211">
    <property type="entry name" value="Ribosomal protein S5 domain 2-like"/>
    <property type="match status" value="1"/>
</dbReference>
<dbReference type="PIRSF" id="PIRSF010376">
    <property type="entry name" value="IspE"/>
    <property type="match status" value="1"/>
</dbReference>
<evidence type="ECO:0000256" key="7">
    <source>
        <dbReference type="ARBA" id="ARBA00022840"/>
    </source>
</evidence>
<comment type="caution">
    <text evidence="12">The sequence shown here is derived from an EMBL/GenBank/DDBJ whole genome shotgun (WGS) entry which is preliminary data.</text>
</comment>
<dbReference type="PANTHER" id="PTHR43527">
    <property type="entry name" value="4-DIPHOSPHOCYTIDYL-2-C-METHYL-D-ERYTHRITOL KINASE, CHLOROPLASTIC"/>
    <property type="match status" value="1"/>
</dbReference>
<feature type="active site" evidence="9">
    <location>
        <position position="11"/>
    </location>
</feature>
<evidence type="ECO:0000259" key="10">
    <source>
        <dbReference type="Pfam" id="PF00288"/>
    </source>
</evidence>
<dbReference type="InterPro" id="IPR006204">
    <property type="entry name" value="GHMP_kinase_N_dom"/>
</dbReference>
<dbReference type="GO" id="GO:0019288">
    <property type="term" value="P:isopentenyl diphosphate biosynthetic process, methylerythritol 4-phosphate pathway"/>
    <property type="evidence" value="ECO:0007669"/>
    <property type="project" value="UniProtKB-UniRule"/>
</dbReference>
<comment type="function">
    <text evidence="9">Catalyzes the phosphorylation of the position 2 hydroxy group of 4-diphosphocytidyl-2C-methyl-D-erythritol.</text>
</comment>
<gene>
    <name evidence="9 12" type="primary">ispE</name>
    <name evidence="12" type="ORF">DRP44_02785</name>
</gene>
<proteinExistence type="inferred from homology"/>
<dbReference type="Proteomes" id="UP000282321">
    <property type="component" value="Unassembled WGS sequence"/>
</dbReference>
<evidence type="ECO:0000256" key="4">
    <source>
        <dbReference type="ARBA" id="ARBA00022679"/>
    </source>
</evidence>
<evidence type="ECO:0000256" key="8">
    <source>
        <dbReference type="ARBA" id="ARBA00032554"/>
    </source>
</evidence>
<dbReference type="Gene3D" id="3.30.70.890">
    <property type="entry name" value="GHMP kinase, C-terminal domain"/>
    <property type="match status" value="1"/>
</dbReference>
<evidence type="ECO:0000256" key="3">
    <source>
        <dbReference type="ARBA" id="ARBA00017473"/>
    </source>
</evidence>
<dbReference type="PANTHER" id="PTHR43527:SF2">
    <property type="entry name" value="4-DIPHOSPHOCYTIDYL-2-C-METHYL-D-ERYTHRITOL KINASE, CHLOROPLASTIC"/>
    <property type="match status" value="1"/>
</dbReference>
<evidence type="ECO:0000256" key="6">
    <source>
        <dbReference type="ARBA" id="ARBA00022777"/>
    </source>
</evidence>
<feature type="domain" description="GHMP kinase C-terminal" evidence="11">
    <location>
        <begin position="208"/>
        <end position="274"/>
    </location>
</feature>
<dbReference type="EMBL" id="QNBC01000025">
    <property type="protein sequence ID" value="RKX67148.1"/>
    <property type="molecule type" value="Genomic_DNA"/>
</dbReference>
<dbReference type="Pfam" id="PF00288">
    <property type="entry name" value="GHMP_kinases_N"/>
    <property type="match status" value="1"/>
</dbReference>
<comment type="catalytic activity">
    <reaction evidence="9">
        <text>4-CDP-2-C-methyl-D-erythritol + ATP = 4-CDP-2-C-methyl-D-erythritol 2-phosphate + ADP + H(+)</text>
        <dbReference type="Rhea" id="RHEA:18437"/>
        <dbReference type="ChEBI" id="CHEBI:15378"/>
        <dbReference type="ChEBI" id="CHEBI:30616"/>
        <dbReference type="ChEBI" id="CHEBI:57823"/>
        <dbReference type="ChEBI" id="CHEBI:57919"/>
        <dbReference type="ChEBI" id="CHEBI:456216"/>
        <dbReference type="EC" id="2.7.1.148"/>
    </reaction>
</comment>
<comment type="similarity">
    <text evidence="1 9">Belongs to the GHMP kinase family. IspE subfamily.</text>
</comment>
<accession>A0A660S986</accession>
<keyword evidence="6 9" id="KW-0418">Kinase</keyword>
<keyword evidence="4 9" id="KW-0808">Transferase</keyword>
<dbReference type="UniPathway" id="UPA00056">
    <property type="reaction ID" value="UER00094"/>
</dbReference>
<evidence type="ECO:0000256" key="1">
    <source>
        <dbReference type="ARBA" id="ARBA00009684"/>
    </source>
</evidence>
<dbReference type="GO" id="GO:0005524">
    <property type="term" value="F:ATP binding"/>
    <property type="evidence" value="ECO:0007669"/>
    <property type="project" value="UniProtKB-UniRule"/>
</dbReference>
<dbReference type="NCBIfam" id="TIGR00154">
    <property type="entry name" value="ispE"/>
    <property type="match status" value="1"/>
</dbReference>
<evidence type="ECO:0000259" key="11">
    <source>
        <dbReference type="Pfam" id="PF08544"/>
    </source>
</evidence>
<dbReference type="SUPFAM" id="SSF55060">
    <property type="entry name" value="GHMP Kinase, C-terminal domain"/>
    <property type="match status" value="1"/>
</dbReference>
<dbReference type="Gene3D" id="3.30.230.10">
    <property type="match status" value="1"/>
</dbReference>
<dbReference type="InterPro" id="IPR036554">
    <property type="entry name" value="GHMP_kinase_C_sf"/>
</dbReference>
<protein>
    <recommendedName>
        <fullName evidence="3 9">4-diphosphocytidyl-2-C-methyl-D-erythritol kinase</fullName>
        <shortName evidence="9">CMK</shortName>
        <ecNumber evidence="2 9">2.7.1.148</ecNumber>
    </recommendedName>
    <alternativeName>
        <fullName evidence="8 9">4-(cytidine-5'-diphospho)-2-C-methyl-D-erythritol kinase</fullName>
    </alternativeName>
</protein>
<dbReference type="Pfam" id="PF08544">
    <property type="entry name" value="GHMP_kinases_C"/>
    <property type="match status" value="1"/>
</dbReference>
<evidence type="ECO:0000256" key="9">
    <source>
        <dbReference type="HAMAP-Rule" id="MF_00061"/>
    </source>
</evidence>
<comment type="pathway">
    <text evidence="9">Isoprenoid biosynthesis; isopentenyl diphosphate biosynthesis via DXP pathway; isopentenyl diphosphate from 1-deoxy-D-xylulose 5-phosphate: step 3/6.</text>
</comment>
<feature type="domain" description="GHMP kinase N-terminal" evidence="10">
    <location>
        <begin position="70"/>
        <end position="145"/>
    </location>
</feature>
<feature type="binding site" evidence="9">
    <location>
        <begin position="97"/>
        <end position="107"/>
    </location>
    <ligand>
        <name>ATP</name>
        <dbReference type="ChEBI" id="CHEBI:30616"/>
    </ligand>
</feature>
<evidence type="ECO:0000256" key="2">
    <source>
        <dbReference type="ARBA" id="ARBA00012052"/>
    </source>
</evidence>
<dbReference type="EC" id="2.7.1.148" evidence="2 9"/>
<feature type="active site" evidence="9">
    <location>
        <position position="139"/>
    </location>
</feature>
<dbReference type="HAMAP" id="MF_00061">
    <property type="entry name" value="IspE"/>
    <property type="match status" value="1"/>
</dbReference>
<keyword evidence="5 9" id="KW-0547">Nucleotide-binding</keyword>
<keyword evidence="9" id="KW-0414">Isoprene biosynthesis</keyword>
<dbReference type="InterPro" id="IPR020568">
    <property type="entry name" value="Ribosomal_Su5_D2-typ_SF"/>
</dbReference>
<dbReference type="InterPro" id="IPR014721">
    <property type="entry name" value="Ribsml_uS5_D2-typ_fold_subgr"/>
</dbReference>
<organism evidence="12 13">
    <name type="scientific">candidate division TA06 bacterium</name>
    <dbReference type="NCBI Taxonomy" id="2250710"/>
    <lineage>
        <taxon>Bacteria</taxon>
        <taxon>Bacteria division TA06</taxon>
    </lineage>
</organism>
<dbReference type="InterPro" id="IPR013750">
    <property type="entry name" value="GHMP_kinase_C_dom"/>
</dbReference>